<evidence type="ECO:0000256" key="1">
    <source>
        <dbReference type="ARBA" id="ARBA00008891"/>
    </source>
</evidence>
<comment type="caution">
    <text evidence="7">The sequence shown here is derived from an EMBL/GenBank/DDBJ whole genome shotgun (WGS) entry which is preliminary data.</text>
</comment>
<comment type="pathway">
    <text evidence="5">Glycan metabolism; pectin degradation; 2-dehydro-3-deoxy-D-gluconate from pectin: step 1/5.</text>
</comment>
<proteinExistence type="inferred from homology"/>
<dbReference type="InterPro" id="IPR011050">
    <property type="entry name" value="Pectin_lyase_fold/virulence"/>
</dbReference>
<dbReference type="EMBL" id="JBHTLU010000014">
    <property type="protein sequence ID" value="MFD1220975.1"/>
    <property type="molecule type" value="Genomic_DNA"/>
</dbReference>
<keyword evidence="2 5" id="KW-0378">Hydrolase</keyword>
<gene>
    <name evidence="7" type="ORF">ACFQ4B_12690</name>
</gene>
<evidence type="ECO:0000313" key="7">
    <source>
        <dbReference type="EMBL" id="MFD1220975.1"/>
    </source>
</evidence>
<dbReference type="Proteomes" id="UP001597180">
    <property type="component" value="Unassembled WGS sequence"/>
</dbReference>
<dbReference type="PANTHER" id="PTHR31321:SF57">
    <property type="entry name" value="PECTINESTERASE 53-RELATED"/>
    <property type="match status" value="1"/>
</dbReference>
<evidence type="ECO:0000259" key="6">
    <source>
        <dbReference type="Pfam" id="PF01095"/>
    </source>
</evidence>
<name>A0ABW3UN00_9BACL</name>
<dbReference type="InterPro" id="IPR033131">
    <property type="entry name" value="Pectinesterase_Asp_AS"/>
</dbReference>
<keyword evidence="8" id="KW-1185">Reference proteome</keyword>
<dbReference type="SUPFAM" id="SSF51126">
    <property type="entry name" value="Pectin lyase-like"/>
    <property type="match status" value="1"/>
</dbReference>
<feature type="domain" description="Pectinesterase catalytic" evidence="6">
    <location>
        <begin position="2"/>
        <end position="138"/>
    </location>
</feature>
<feature type="active site" evidence="4">
    <location>
        <position position="177"/>
    </location>
</feature>
<dbReference type="PROSITE" id="PS00503">
    <property type="entry name" value="PECTINESTERASE_2"/>
    <property type="match status" value="1"/>
</dbReference>
<evidence type="ECO:0000256" key="3">
    <source>
        <dbReference type="ARBA" id="ARBA00023085"/>
    </source>
</evidence>
<accession>A0ABW3UN00</accession>
<comment type="catalytic activity">
    <reaction evidence="5">
        <text>[(1-&gt;4)-alpha-D-galacturonosyl methyl ester](n) + n H2O = [(1-&gt;4)-alpha-D-galacturonosyl](n) + n methanol + n H(+)</text>
        <dbReference type="Rhea" id="RHEA:22380"/>
        <dbReference type="Rhea" id="RHEA-COMP:14570"/>
        <dbReference type="Rhea" id="RHEA-COMP:14573"/>
        <dbReference type="ChEBI" id="CHEBI:15377"/>
        <dbReference type="ChEBI" id="CHEBI:15378"/>
        <dbReference type="ChEBI" id="CHEBI:17790"/>
        <dbReference type="ChEBI" id="CHEBI:140522"/>
        <dbReference type="ChEBI" id="CHEBI:140523"/>
        <dbReference type="EC" id="3.1.1.11"/>
    </reaction>
</comment>
<evidence type="ECO:0000256" key="5">
    <source>
        <dbReference type="RuleBase" id="RU000589"/>
    </source>
</evidence>
<dbReference type="EC" id="3.1.1.11" evidence="5"/>
<keyword evidence="3 5" id="KW-0063">Aspartyl esterase</keyword>
<dbReference type="InterPro" id="IPR012334">
    <property type="entry name" value="Pectin_lyas_fold"/>
</dbReference>
<dbReference type="Gene3D" id="2.160.20.10">
    <property type="entry name" value="Single-stranded right-handed beta-helix, Pectin lyase-like"/>
    <property type="match status" value="1"/>
</dbReference>
<evidence type="ECO:0000313" key="8">
    <source>
        <dbReference type="Proteomes" id="UP001597180"/>
    </source>
</evidence>
<evidence type="ECO:0000256" key="2">
    <source>
        <dbReference type="ARBA" id="ARBA00022801"/>
    </source>
</evidence>
<dbReference type="RefSeq" id="WP_345591998.1">
    <property type="nucleotide sequence ID" value="NZ_BAABJG010000029.1"/>
</dbReference>
<reference evidence="8" key="1">
    <citation type="journal article" date="2019" name="Int. J. Syst. Evol. Microbiol.">
        <title>The Global Catalogue of Microorganisms (GCM) 10K type strain sequencing project: providing services to taxonomists for standard genome sequencing and annotation.</title>
        <authorList>
            <consortium name="The Broad Institute Genomics Platform"/>
            <consortium name="The Broad Institute Genome Sequencing Center for Infectious Disease"/>
            <person name="Wu L."/>
            <person name="Ma J."/>
        </authorList>
    </citation>
    <scope>NUCLEOTIDE SEQUENCE [LARGE SCALE GENOMIC DNA]</scope>
    <source>
        <strain evidence="8">CCUG 53270</strain>
    </source>
</reference>
<dbReference type="PANTHER" id="PTHR31321">
    <property type="entry name" value="ACYL-COA THIOESTER HYDROLASE YBHC-RELATED"/>
    <property type="match status" value="1"/>
</dbReference>
<protein>
    <recommendedName>
        <fullName evidence="5">Pectinesterase</fullName>
        <ecNumber evidence="5">3.1.1.11</ecNumber>
    </recommendedName>
</protein>
<organism evidence="7 8">
    <name type="scientific">Paenibacillus vulneris</name>
    <dbReference type="NCBI Taxonomy" id="1133364"/>
    <lineage>
        <taxon>Bacteria</taxon>
        <taxon>Bacillati</taxon>
        <taxon>Bacillota</taxon>
        <taxon>Bacilli</taxon>
        <taxon>Bacillales</taxon>
        <taxon>Paenibacillaceae</taxon>
        <taxon>Paenibacillus</taxon>
    </lineage>
</organism>
<dbReference type="InterPro" id="IPR000070">
    <property type="entry name" value="Pectinesterase_cat"/>
</dbReference>
<dbReference type="Pfam" id="PF01095">
    <property type="entry name" value="Pectinesterase"/>
    <property type="match status" value="2"/>
</dbReference>
<evidence type="ECO:0000256" key="4">
    <source>
        <dbReference type="PROSITE-ProRule" id="PRU10040"/>
    </source>
</evidence>
<sequence length="333" mass="37238">MIVASDGSGDFRTVQEALDRIPDDRSEPVVIYIKPGVYKEKIHVEKPGVHLIGESAEHTIITFDDYARKAFPNGEPYETFHSYSFFVGADDFTAERITFENSSGRGALVGQALAAYVDGDRAVFKNCRFLGHQDTLFTGPLPPAPMKRAHFGGPREGYPRRNVRQYYEQCYIEGDVDFIFGSATAVFRQCEIFSKRRLGEEDAQEFPADSVHGWLTAPSTPEEVPFGYVFHECRLTSDAPAQSVYLGRPWRNYAKAAFLHCWMGEHIHAAGWDNWNKPESEQTSAFCEYRNQGPGAAAEQRVSWSKQLTAEEAQAYAVDKVLAGGDGWNPASV</sequence>
<comment type="similarity">
    <text evidence="1">Belongs to the pectinesterase family.</text>
</comment>
<feature type="domain" description="Pectinesterase catalytic" evidence="6">
    <location>
        <begin position="162"/>
        <end position="324"/>
    </location>
</feature>